<dbReference type="RefSeq" id="XP_001883896.1">
    <property type="nucleotide sequence ID" value="XM_001883861.1"/>
</dbReference>
<dbReference type="Proteomes" id="UP000001194">
    <property type="component" value="Unassembled WGS sequence"/>
</dbReference>
<keyword evidence="3" id="KW-1185">Reference proteome</keyword>
<dbReference type="HOGENOM" id="CLU_2413623_0_0_1"/>
<evidence type="ECO:0000256" key="1">
    <source>
        <dbReference type="SAM" id="MobiDB-lite"/>
    </source>
</evidence>
<proteinExistence type="predicted"/>
<reference evidence="2 3" key="1">
    <citation type="journal article" date="2008" name="Nature">
        <title>The genome of Laccaria bicolor provides insights into mycorrhizal symbiosis.</title>
        <authorList>
            <person name="Martin F."/>
            <person name="Aerts A."/>
            <person name="Ahren D."/>
            <person name="Brun A."/>
            <person name="Danchin E.G.J."/>
            <person name="Duchaussoy F."/>
            <person name="Gibon J."/>
            <person name="Kohler A."/>
            <person name="Lindquist E."/>
            <person name="Pereda V."/>
            <person name="Salamov A."/>
            <person name="Shapiro H.J."/>
            <person name="Wuyts J."/>
            <person name="Blaudez D."/>
            <person name="Buee M."/>
            <person name="Brokstein P."/>
            <person name="Canbaeck B."/>
            <person name="Cohen D."/>
            <person name="Courty P.E."/>
            <person name="Coutinho P.M."/>
            <person name="Delaruelle C."/>
            <person name="Detter J.C."/>
            <person name="Deveau A."/>
            <person name="DiFazio S."/>
            <person name="Duplessis S."/>
            <person name="Fraissinet-Tachet L."/>
            <person name="Lucic E."/>
            <person name="Frey-Klett P."/>
            <person name="Fourrey C."/>
            <person name="Feussner I."/>
            <person name="Gay G."/>
            <person name="Grimwood J."/>
            <person name="Hoegger P.J."/>
            <person name="Jain P."/>
            <person name="Kilaru S."/>
            <person name="Labbe J."/>
            <person name="Lin Y.C."/>
            <person name="Legue V."/>
            <person name="Le Tacon F."/>
            <person name="Marmeisse R."/>
            <person name="Melayah D."/>
            <person name="Montanini B."/>
            <person name="Muratet M."/>
            <person name="Nehls U."/>
            <person name="Niculita-Hirzel H."/>
            <person name="Oudot-Le Secq M.P."/>
            <person name="Peter M."/>
            <person name="Quesneville H."/>
            <person name="Rajashekar B."/>
            <person name="Reich M."/>
            <person name="Rouhier N."/>
            <person name="Schmutz J."/>
            <person name="Yin T."/>
            <person name="Chalot M."/>
            <person name="Henrissat B."/>
            <person name="Kuees U."/>
            <person name="Lucas S."/>
            <person name="Van de Peer Y."/>
            <person name="Podila G.K."/>
            <person name="Polle A."/>
            <person name="Pukkila P.J."/>
            <person name="Richardson P.M."/>
            <person name="Rouze P."/>
            <person name="Sanders I.R."/>
            <person name="Stajich J.E."/>
            <person name="Tunlid A."/>
            <person name="Tuskan G."/>
            <person name="Grigoriev I.V."/>
        </authorList>
    </citation>
    <scope>NUCLEOTIDE SEQUENCE [LARGE SCALE GENOMIC DNA]</scope>
    <source>
        <strain evidence="3">S238N-H82 / ATCC MYA-4686</strain>
    </source>
</reference>
<accession>B0DJ41</accession>
<evidence type="ECO:0000313" key="3">
    <source>
        <dbReference type="Proteomes" id="UP000001194"/>
    </source>
</evidence>
<sequence length="92" mass="10327">MTKARVRLPMRFGHSFRISVAPKESWEVHAQKKSNFARFRPAVSPIIAETLEDGGMRGATPPPKTLETKLTPTTKARRENSAGTRKPKRKIS</sequence>
<protein>
    <submittedName>
        <fullName evidence="2">Predicted protein</fullName>
    </submittedName>
</protein>
<dbReference type="GeneID" id="6079661"/>
<dbReference type="InParanoid" id="B0DJ41"/>
<gene>
    <name evidence="2" type="ORF">LACBIDRAFT_303199</name>
</gene>
<name>B0DJ41_LACBS</name>
<dbReference type="KEGG" id="lbc:LACBIDRAFT_303199"/>
<dbReference type="EMBL" id="DS547113">
    <property type="protein sequence ID" value="EDR05338.1"/>
    <property type="molecule type" value="Genomic_DNA"/>
</dbReference>
<dbReference type="AlphaFoldDB" id="B0DJ41"/>
<organism evidence="3">
    <name type="scientific">Laccaria bicolor (strain S238N-H82 / ATCC MYA-4686)</name>
    <name type="common">Bicoloured deceiver</name>
    <name type="synonym">Laccaria laccata var. bicolor</name>
    <dbReference type="NCBI Taxonomy" id="486041"/>
    <lineage>
        <taxon>Eukaryota</taxon>
        <taxon>Fungi</taxon>
        <taxon>Dikarya</taxon>
        <taxon>Basidiomycota</taxon>
        <taxon>Agaricomycotina</taxon>
        <taxon>Agaricomycetes</taxon>
        <taxon>Agaricomycetidae</taxon>
        <taxon>Agaricales</taxon>
        <taxon>Agaricineae</taxon>
        <taxon>Hydnangiaceae</taxon>
        <taxon>Laccaria</taxon>
    </lineage>
</organism>
<feature type="region of interest" description="Disordered" evidence="1">
    <location>
        <begin position="51"/>
        <end position="92"/>
    </location>
</feature>
<evidence type="ECO:0000313" key="2">
    <source>
        <dbReference type="EMBL" id="EDR05338.1"/>
    </source>
</evidence>